<dbReference type="OrthoDB" id="10566062at2759"/>
<keyword evidence="3" id="KW-0472">Membrane</keyword>
<comment type="caution">
    <text evidence="4">The sequence shown here is derived from an EMBL/GenBank/DDBJ whole genome shotgun (WGS) entry which is preliminary data.</text>
</comment>
<accession>A0A6A5BWB0</accession>
<dbReference type="VEuPathDB" id="AmoebaDB:FDP41_011303"/>
<gene>
    <name evidence="4" type="ORF">FDP41_011303</name>
</gene>
<proteinExistence type="predicted"/>
<feature type="coiled-coil region" evidence="1">
    <location>
        <begin position="332"/>
        <end position="380"/>
    </location>
</feature>
<dbReference type="Gene3D" id="1.10.287.2610">
    <property type="match status" value="1"/>
</dbReference>
<name>A0A6A5BWB0_NAEFO</name>
<feature type="transmembrane region" description="Helical" evidence="3">
    <location>
        <begin position="52"/>
        <end position="72"/>
    </location>
</feature>
<evidence type="ECO:0000256" key="1">
    <source>
        <dbReference type="SAM" id="Coils"/>
    </source>
</evidence>
<dbReference type="EMBL" id="VFQX01000009">
    <property type="protein sequence ID" value="KAF0982373.1"/>
    <property type="molecule type" value="Genomic_DNA"/>
</dbReference>
<evidence type="ECO:0000256" key="3">
    <source>
        <dbReference type="SAM" id="Phobius"/>
    </source>
</evidence>
<keyword evidence="3" id="KW-1133">Transmembrane helix</keyword>
<feature type="compositionally biased region" description="Basic residues" evidence="2">
    <location>
        <begin position="458"/>
        <end position="467"/>
    </location>
</feature>
<feature type="compositionally biased region" description="Basic and acidic residues" evidence="2">
    <location>
        <begin position="484"/>
        <end position="493"/>
    </location>
</feature>
<feature type="region of interest" description="Disordered" evidence="2">
    <location>
        <begin position="432"/>
        <end position="558"/>
    </location>
</feature>
<dbReference type="OMA" id="NHITSIM"/>
<dbReference type="RefSeq" id="XP_044567086.1">
    <property type="nucleotide sequence ID" value="XM_044701697.1"/>
</dbReference>
<keyword evidence="3" id="KW-0812">Transmembrane</keyword>
<organism evidence="4 5">
    <name type="scientific">Naegleria fowleri</name>
    <name type="common">Brain eating amoeba</name>
    <dbReference type="NCBI Taxonomy" id="5763"/>
    <lineage>
        <taxon>Eukaryota</taxon>
        <taxon>Discoba</taxon>
        <taxon>Heterolobosea</taxon>
        <taxon>Tetramitia</taxon>
        <taxon>Eutetramitia</taxon>
        <taxon>Vahlkampfiidae</taxon>
        <taxon>Naegleria</taxon>
    </lineage>
</organism>
<dbReference type="GeneID" id="68118518"/>
<feature type="coiled-coil region" evidence="1">
    <location>
        <begin position="169"/>
        <end position="279"/>
    </location>
</feature>
<feature type="region of interest" description="Disordered" evidence="2">
    <location>
        <begin position="394"/>
        <end position="416"/>
    </location>
</feature>
<dbReference type="VEuPathDB" id="AmoebaDB:NfTy_020040"/>
<evidence type="ECO:0000313" key="4">
    <source>
        <dbReference type="EMBL" id="KAF0982373.1"/>
    </source>
</evidence>
<feature type="compositionally biased region" description="Polar residues" evidence="2">
    <location>
        <begin position="444"/>
        <end position="456"/>
    </location>
</feature>
<reference evidence="4 5" key="1">
    <citation type="journal article" date="2019" name="Sci. Rep.">
        <title>Nanopore sequencing improves the draft genome of the human pathogenic amoeba Naegleria fowleri.</title>
        <authorList>
            <person name="Liechti N."/>
            <person name="Schurch N."/>
            <person name="Bruggmann R."/>
            <person name="Wittwer M."/>
        </authorList>
    </citation>
    <scope>NUCLEOTIDE SEQUENCE [LARGE SCALE GENOMIC DNA]</scope>
    <source>
        <strain evidence="4 5">ATCC 30894</strain>
    </source>
</reference>
<keyword evidence="5" id="KW-1185">Reference proteome</keyword>
<dbReference type="VEuPathDB" id="AmoebaDB:NF0035430"/>
<dbReference type="AlphaFoldDB" id="A0A6A5BWB0"/>
<feature type="compositionally biased region" description="Polar residues" evidence="2">
    <location>
        <begin position="494"/>
        <end position="528"/>
    </location>
</feature>
<feature type="coiled-coil region" evidence="1">
    <location>
        <begin position="80"/>
        <end position="142"/>
    </location>
</feature>
<keyword evidence="1" id="KW-0175">Coiled coil</keyword>
<evidence type="ECO:0000313" key="5">
    <source>
        <dbReference type="Proteomes" id="UP000444721"/>
    </source>
</evidence>
<protein>
    <submittedName>
        <fullName evidence="4">Uncharacterized protein</fullName>
    </submittedName>
</protein>
<feature type="compositionally biased region" description="Polar residues" evidence="2">
    <location>
        <begin position="468"/>
        <end position="483"/>
    </location>
</feature>
<evidence type="ECO:0000256" key="2">
    <source>
        <dbReference type="SAM" id="MobiDB-lite"/>
    </source>
</evidence>
<dbReference type="Proteomes" id="UP000444721">
    <property type="component" value="Unassembled WGS sequence"/>
</dbReference>
<feature type="compositionally biased region" description="Polar residues" evidence="2">
    <location>
        <begin position="401"/>
        <end position="416"/>
    </location>
</feature>
<feature type="compositionally biased region" description="Basic residues" evidence="2">
    <location>
        <begin position="535"/>
        <end position="548"/>
    </location>
</feature>
<sequence length="558" mass="64451">MIEEFMRLSLVGKLGVDHQDEALSLIQSPRIEPNPGAIEILARIENVQNSKAHIWMLGLIAALLIFLTFEWISYKINMDKTMQEERYSVLEKELSSANAKISDLSTNQVDQIVQIQELTTEKNNLENDKLTLQTNLTQCKCQMSKLLDKNNALIIKEQMMIKEHSTKLNEAVDKLKKSHRNQLEEKNETIKRLETNLNKLRQYQDECDRLRLQLKQVEKERDFTASQLKELTIIKSKIDQEKRELREKIKEEEKLLSINSKIQQKIEDLNNLLEIKSIEHETCLKNLEMQSQKITILTVEMEKNKLAFEHQINELSATKETILEELNLSCEISELQQALDLSQTQIEERNDKIAELEKEVEKKESELDRVYDLYSKVEQDYIDLKHLHSLCKQEQHKNDPNEINVTTTESHCQSTAELSEALTMSQTLMDVTPSGSLHEKEHSPSASNQHQNNESQRNSKKKKKKNLASKTTSVTSSPQQDSPPKQEKVETTKNHSNNTPTNESTQSELVSSVHLQPIDPSSSTSSEEQLLRASNKMKKRKVQHHSVKKQLFVKTTKQ</sequence>